<dbReference type="Pfam" id="PF13193">
    <property type="entry name" value="AMP-binding_C"/>
    <property type="match status" value="1"/>
</dbReference>
<dbReference type="Pfam" id="PF00501">
    <property type="entry name" value="AMP-binding"/>
    <property type="match status" value="1"/>
</dbReference>
<name>A0A1H1RYD4_9ACTN</name>
<dbReference type="PANTHER" id="PTHR43605:SF10">
    <property type="entry name" value="ACYL-COA SYNTHETASE MEDIUM CHAIN FAMILY MEMBER 3"/>
    <property type="match status" value="1"/>
</dbReference>
<dbReference type="EMBL" id="LT629749">
    <property type="protein sequence ID" value="SDS40628.1"/>
    <property type="molecule type" value="Genomic_DNA"/>
</dbReference>
<organism evidence="8 9">
    <name type="scientific">Friedmanniella luteola</name>
    <dbReference type="NCBI Taxonomy" id="546871"/>
    <lineage>
        <taxon>Bacteria</taxon>
        <taxon>Bacillati</taxon>
        <taxon>Actinomycetota</taxon>
        <taxon>Actinomycetes</taxon>
        <taxon>Propionibacteriales</taxon>
        <taxon>Nocardioidaceae</taxon>
        <taxon>Friedmanniella</taxon>
    </lineage>
</organism>
<dbReference type="Proteomes" id="UP000199092">
    <property type="component" value="Chromosome I"/>
</dbReference>
<dbReference type="Gene3D" id="3.40.50.12780">
    <property type="entry name" value="N-terminal domain of ligase-like"/>
    <property type="match status" value="1"/>
</dbReference>
<dbReference type="GO" id="GO:0016405">
    <property type="term" value="F:CoA-ligase activity"/>
    <property type="evidence" value="ECO:0007669"/>
    <property type="project" value="UniProtKB-ARBA"/>
</dbReference>
<reference evidence="8 9" key="1">
    <citation type="submission" date="2016-10" db="EMBL/GenBank/DDBJ databases">
        <authorList>
            <person name="de Groot N.N."/>
        </authorList>
    </citation>
    <scope>NUCLEOTIDE SEQUENCE [LARGE SCALE GENOMIC DNA]</scope>
    <source>
        <strain evidence="8 9">DSM 21741</strain>
    </source>
</reference>
<sequence>MNQLVVRPDIVHDLRSAGEDGPSGPVGLLGGNVTTMPSLNRHLRAARDFLVKHRDDYDVAHAGFSWPELPLFNFATEWFDGLAEENPDGLALWVLEEDGSETRLTFRDLADRSVAVAQYLHHLGLRRGDRLLVVLGNVVPLWEVMLGAIRLGAVVIPATPQLSAADLADRVSRGDARMLVADHRDVDKFADLDLPLGRLVVGGDTVPDGWLDYRRVEDFRHADRHLPGISKGDDPVLLYFTSGTTALPKLVEHSQTSYPIGHLSTLYWMGLKPGDVHLNISSPGWGKHAWSNFFTPWLAGATVLVHNYARFDPRALLEVLVRCQVTTFCAPPTVWRMLVQTDLAATRTTLRELLSAGEPLNPEIIERVRDAWGLTVRDGYGQTETTAQVGNPPGAAVKTGSMGRPLPGYDVVLLDPATGDVSAREGELCLRLDPRPVALMKGYKRTADTFDDELNEESFTRGVYHTGDVVSRDEDGYLTYVGRADDVFKSSDYKISPFELESVLIEHPAVAEAAVVAAPDDIRLAVPKAFVILAAGHAPDADTARSILAHARAHLAPYKRVRRLEFSDLPKTISGKIRRVELREAEEARDGRSPGEFRDSDYDW</sequence>
<evidence type="ECO:0000259" key="6">
    <source>
        <dbReference type="Pfam" id="PF00501"/>
    </source>
</evidence>
<keyword evidence="9" id="KW-1185">Reference proteome</keyword>
<dbReference type="GO" id="GO:0006637">
    <property type="term" value="P:acyl-CoA metabolic process"/>
    <property type="evidence" value="ECO:0007669"/>
    <property type="project" value="TreeGrafter"/>
</dbReference>
<protein>
    <submittedName>
        <fullName evidence="8">Acetyl-CoA synthetase</fullName>
    </submittedName>
</protein>
<dbReference type="PANTHER" id="PTHR43605">
    <property type="entry name" value="ACYL-COENZYME A SYNTHETASE"/>
    <property type="match status" value="1"/>
</dbReference>
<evidence type="ECO:0000256" key="5">
    <source>
        <dbReference type="SAM" id="MobiDB-lite"/>
    </source>
</evidence>
<evidence type="ECO:0000313" key="9">
    <source>
        <dbReference type="Proteomes" id="UP000199092"/>
    </source>
</evidence>
<dbReference type="FunFam" id="3.30.300.30:FF:000028">
    <property type="entry name" value="AMP-dependent synthetase"/>
    <property type="match status" value="1"/>
</dbReference>
<keyword evidence="4" id="KW-0067">ATP-binding</keyword>
<feature type="domain" description="AMP-binding enzyme C-terminal" evidence="7">
    <location>
        <begin position="499"/>
        <end position="576"/>
    </location>
</feature>
<dbReference type="STRING" id="546871.SAMN04488543_1673"/>
<evidence type="ECO:0000313" key="8">
    <source>
        <dbReference type="EMBL" id="SDS40628.1"/>
    </source>
</evidence>
<dbReference type="Gene3D" id="3.30.300.30">
    <property type="match status" value="1"/>
</dbReference>
<dbReference type="InterPro" id="IPR045851">
    <property type="entry name" value="AMP-bd_C_sf"/>
</dbReference>
<dbReference type="GO" id="GO:0004321">
    <property type="term" value="F:fatty-acyl-CoA synthase activity"/>
    <property type="evidence" value="ECO:0007669"/>
    <property type="project" value="TreeGrafter"/>
</dbReference>
<dbReference type="GO" id="GO:0005524">
    <property type="term" value="F:ATP binding"/>
    <property type="evidence" value="ECO:0007669"/>
    <property type="project" value="UniProtKB-KW"/>
</dbReference>
<proteinExistence type="inferred from homology"/>
<evidence type="ECO:0000256" key="2">
    <source>
        <dbReference type="ARBA" id="ARBA00022598"/>
    </source>
</evidence>
<keyword evidence="3" id="KW-0547">Nucleotide-binding</keyword>
<dbReference type="InterPro" id="IPR000873">
    <property type="entry name" value="AMP-dep_synth/lig_dom"/>
</dbReference>
<dbReference type="InterPro" id="IPR025110">
    <property type="entry name" value="AMP-bd_C"/>
</dbReference>
<keyword evidence="2" id="KW-0436">Ligase</keyword>
<dbReference type="InterPro" id="IPR042099">
    <property type="entry name" value="ANL_N_sf"/>
</dbReference>
<dbReference type="InterPro" id="IPR051087">
    <property type="entry name" value="Mitochondrial_ACSM"/>
</dbReference>
<dbReference type="GO" id="GO:0006633">
    <property type="term" value="P:fatty acid biosynthetic process"/>
    <property type="evidence" value="ECO:0007669"/>
    <property type="project" value="TreeGrafter"/>
</dbReference>
<evidence type="ECO:0000256" key="1">
    <source>
        <dbReference type="ARBA" id="ARBA00006432"/>
    </source>
</evidence>
<evidence type="ECO:0000256" key="4">
    <source>
        <dbReference type="ARBA" id="ARBA00022840"/>
    </source>
</evidence>
<feature type="region of interest" description="Disordered" evidence="5">
    <location>
        <begin position="584"/>
        <end position="604"/>
    </location>
</feature>
<evidence type="ECO:0000259" key="7">
    <source>
        <dbReference type="Pfam" id="PF13193"/>
    </source>
</evidence>
<dbReference type="GO" id="GO:0015645">
    <property type="term" value="F:fatty acid ligase activity"/>
    <property type="evidence" value="ECO:0007669"/>
    <property type="project" value="TreeGrafter"/>
</dbReference>
<comment type="similarity">
    <text evidence="1">Belongs to the ATP-dependent AMP-binding enzyme family.</text>
</comment>
<gene>
    <name evidence="8" type="ORF">SAMN04488543_1673</name>
</gene>
<dbReference type="AlphaFoldDB" id="A0A1H1RYD4"/>
<evidence type="ECO:0000256" key="3">
    <source>
        <dbReference type="ARBA" id="ARBA00022741"/>
    </source>
</evidence>
<feature type="domain" description="AMP-dependent synthetase/ligase" evidence="6">
    <location>
        <begin position="83"/>
        <end position="443"/>
    </location>
</feature>
<dbReference type="SUPFAM" id="SSF56801">
    <property type="entry name" value="Acetyl-CoA synthetase-like"/>
    <property type="match status" value="1"/>
</dbReference>
<accession>A0A1H1RYD4</accession>